<dbReference type="InterPro" id="IPR013078">
    <property type="entry name" value="His_Pase_superF_clade-1"/>
</dbReference>
<dbReference type="GO" id="GO:0016791">
    <property type="term" value="F:phosphatase activity"/>
    <property type="evidence" value="ECO:0007669"/>
    <property type="project" value="TreeGrafter"/>
</dbReference>
<dbReference type="InterPro" id="IPR029033">
    <property type="entry name" value="His_PPase_superfam"/>
</dbReference>
<name>A0A8T7M7M1_9CHLR</name>
<evidence type="ECO:0000313" key="3">
    <source>
        <dbReference type="Proteomes" id="UP000521676"/>
    </source>
</evidence>
<evidence type="ECO:0000313" key="1">
    <source>
        <dbReference type="EMBL" id="NWJ48109.1"/>
    </source>
</evidence>
<dbReference type="AlphaFoldDB" id="A0A8T7M7M1"/>
<evidence type="ECO:0000313" key="4">
    <source>
        <dbReference type="Proteomes" id="UP001431572"/>
    </source>
</evidence>
<proteinExistence type="predicted"/>
<dbReference type="PANTHER" id="PTHR48100">
    <property type="entry name" value="BROAD-SPECIFICITY PHOSPHATASE YOR283W-RELATED"/>
    <property type="match status" value="1"/>
</dbReference>
<reference evidence="2" key="2">
    <citation type="journal article" date="2024" name="Nature">
        <title>Anoxygenic phototroph of the Chloroflexota uses a type I reaction centre.</title>
        <authorList>
            <person name="Tsuji J.M."/>
            <person name="Shaw N.A."/>
            <person name="Nagashima S."/>
            <person name="Venkiteswaran J.J."/>
            <person name="Schiff S.L."/>
            <person name="Watanabe T."/>
            <person name="Fukui M."/>
            <person name="Hanada S."/>
            <person name="Tank M."/>
            <person name="Neufeld J.D."/>
        </authorList>
    </citation>
    <scope>NUCLEOTIDE SEQUENCE</scope>
    <source>
        <strain evidence="2">L227-S17</strain>
    </source>
</reference>
<dbReference type="PANTHER" id="PTHR48100:SF1">
    <property type="entry name" value="HISTIDINE PHOSPHATASE FAMILY PROTEIN-RELATED"/>
    <property type="match status" value="1"/>
</dbReference>
<gene>
    <name evidence="1" type="ORF">HXX08_19815</name>
    <name evidence="2" type="ORF">OZ401_003645</name>
</gene>
<dbReference type="GO" id="GO:0005737">
    <property type="term" value="C:cytoplasm"/>
    <property type="evidence" value="ECO:0007669"/>
    <property type="project" value="TreeGrafter"/>
</dbReference>
<dbReference type="Proteomes" id="UP001431572">
    <property type="component" value="Chromosome 2"/>
</dbReference>
<dbReference type="Proteomes" id="UP000521676">
    <property type="component" value="Unassembled WGS sequence"/>
</dbReference>
<dbReference type="EMBL" id="CP128400">
    <property type="protein sequence ID" value="WJW68050.1"/>
    <property type="molecule type" value="Genomic_DNA"/>
</dbReference>
<dbReference type="SMART" id="SM00855">
    <property type="entry name" value="PGAM"/>
    <property type="match status" value="1"/>
</dbReference>
<dbReference type="SUPFAM" id="SSF53254">
    <property type="entry name" value="Phosphoglycerate mutase-like"/>
    <property type="match status" value="1"/>
</dbReference>
<sequence length="240" mass="26049">MSETSQNTGSNPFMSRANATEILLIRHADALPDPAEVVAGGSYDDQPLSAKGRAQAEALAQRWGGIKLKAIYSSPLRRTIETATPLANLQALDIIPIDGVREINIGSQFTLEGNLSPAETAAALRERLDRIIQLAAIHGSWDAVNTEEGSATFRKRVVEAMDSLALKHTGDRIAVFSHGGAINIYISEVLGVNRDFFFPCGNTSVTFLRIFKGQDGKPQRLLVSLNELSHLRDVGLLKED</sequence>
<dbReference type="Pfam" id="PF00300">
    <property type="entry name" value="His_Phos_1"/>
    <property type="match status" value="1"/>
</dbReference>
<keyword evidence="4" id="KW-1185">Reference proteome</keyword>
<protein>
    <submittedName>
        <fullName evidence="1">Histidine phosphatase family protein</fullName>
    </submittedName>
</protein>
<reference evidence="1 3" key="1">
    <citation type="submission" date="2020-06" db="EMBL/GenBank/DDBJ databases">
        <title>Anoxygenic phototrophic Chloroflexota member uses a Type I reaction center.</title>
        <authorList>
            <person name="Tsuji J.M."/>
            <person name="Shaw N.A."/>
            <person name="Nagashima S."/>
            <person name="Venkiteswaran J."/>
            <person name="Schiff S.L."/>
            <person name="Hanada S."/>
            <person name="Tank M."/>
            <person name="Neufeld J.D."/>
        </authorList>
    </citation>
    <scope>NUCLEOTIDE SEQUENCE [LARGE SCALE GENOMIC DNA]</scope>
    <source>
        <strain evidence="1">L227-S17</strain>
    </source>
</reference>
<dbReference type="CDD" id="cd07067">
    <property type="entry name" value="HP_PGM_like"/>
    <property type="match status" value="1"/>
</dbReference>
<dbReference type="RefSeq" id="WP_341469954.1">
    <property type="nucleotide sequence ID" value="NZ_CP128400.1"/>
</dbReference>
<accession>A0A8T7M7M1</accession>
<evidence type="ECO:0000313" key="2">
    <source>
        <dbReference type="EMBL" id="WJW68050.1"/>
    </source>
</evidence>
<dbReference type="EMBL" id="JACATZ010000003">
    <property type="protein sequence ID" value="NWJ48109.1"/>
    <property type="molecule type" value="Genomic_DNA"/>
</dbReference>
<organism evidence="1 3">
    <name type="scientific">Candidatus Chlorohelix allophototropha</name>
    <dbReference type="NCBI Taxonomy" id="3003348"/>
    <lineage>
        <taxon>Bacteria</taxon>
        <taxon>Bacillati</taxon>
        <taxon>Chloroflexota</taxon>
        <taxon>Chloroflexia</taxon>
        <taxon>Candidatus Chloroheliales</taxon>
        <taxon>Candidatus Chloroheliaceae</taxon>
        <taxon>Candidatus Chlorohelix</taxon>
    </lineage>
</organism>
<dbReference type="InterPro" id="IPR050275">
    <property type="entry name" value="PGM_Phosphatase"/>
</dbReference>
<dbReference type="Gene3D" id="3.40.50.1240">
    <property type="entry name" value="Phosphoglycerate mutase-like"/>
    <property type="match status" value="1"/>
</dbReference>